<evidence type="ECO:0000313" key="3">
    <source>
        <dbReference type="Proteomes" id="UP001254257"/>
    </source>
</evidence>
<gene>
    <name evidence="2" type="ORF">RKE40_09955</name>
</gene>
<dbReference type="EMBL" id="JAWDID010000011">
    <property type="protein sequence ID" value="MDU0340206.1"/>
    <property type="molecule type" value="Genomic_DNA"/>
</dbReference>
<accession>A0ABU3S660</accession>
<dbReference type="RefSeq" id="WP_316018078.1">
    <property type="nucleotide sequence ID" value="NZ_JAWDID010000011.1"/>
</dbReference>
<proteinExistence type="predicted"/>
<keyword evidence="3" id="KW-1185">Reference proteome</keyword>
<dbReference type="InterPro" id="IPR021327">
    <property type="entry name" value="DUF2934"/>
</dbReference>
<name>A0ABU3S660_9HYPH</name>
<dbReference type="Proteomes" id="UP001254257">
    <property type="component" value="Unassembled WGS sequence"/>
</dbReference>
<evidence type="ECO:0000313" key="2">
    <source>
        <dbReference type="EMBL" id="MDU0340206.1"/>
    </source>
</evidence>
<organism evidence="2 3">
    <name type="scientific">Bosea rubneri</name>
    <dbReference type="NCBI Taxonomy" id="3075434"/>
    <lineage>
        <taxon>Bacteria</taxon>
        <taxon>Pseudomonadati</taxon>
        <taxon>Pseudomonadota</taxon>
        <taxon>Alphaproteobacteria</taxon>
        <taxon>Hyphomicrobiales</taxon>
        <taxon>Boseaceae</taxon>
        <taxon>Bosea</taxon>
    </lineage>
</organism>
<sequence length="76" mass="9045">MADVGNAQREIRRIAYRLWMEEGQPEGRDREHWERAKEIWNFRHRDDEAETSDRQMEASGSGYTAPSDATPRRRPQ</sequence>
<protein>
    <submittedName>
        <fullName evidence="2">DUF2934 domain-containing protein</fullName>
    </submittedName>
</protein>
<feature type="compositionally biased region" description="Basic and acidic residues" evidence="1">
    <location>
        <begin position="44"/>
        <end position="56"/>
    </location>
</feature>
<reference evidence="2 3" key="1">
    <citation type="submission" date="2023-09" db="EMBL/GenBank/DDBJ databases">
        <title>Whole genome shotgun sequencing (WGS) of Bosea sp. ZW T0_25, isolated from stored onions (Allium cepa).</title>
        <authorList>
            <person name="Stoll D.A."/>
            <person name="Huch M."/>
        </authorList>
    </citation>
    <scope>NUCLEOTIDE SEQUENCE [LARGE SCALE GENOMIC DNA]</scope>
    <source>
        <strain evidence="2 3">ZW T0_25</strain>
    </source>
</reference>
<dbReference type="Pfam" id="PF11154">
    <property type="entry name" value="DUF2934"/>
    <property type="match status" value="1"/>
</dbReference>
<evidence type="ECO:0000256" key="1">
    <source>
        <dbReference type="SAM" id="MobiDB-lite"/>
    </source>
</evidence>
<feature type="region of interest" description="Disordered" evidence="1">
    <location>
        <begin position="44"/>
        <end position="76"/>
    </location>
</feature>
<comment type="caution">
    <text evidence="2">The sequence shown here is derived from an EMBL/GenBank/DDBJ whole genome shotgun (WGS) entry which is preliminary data.</text>
</comment>